<evidence type="ECO:0000256" key="9">
    <source>
        <dbReference type="ARBA" id="ARBA00023163"/>
    </source>
</evidence>
<dbReference type="InterPro" id="IPR045867">
    <property type="entry name" value="DNA-dir_RpoC_beta_prime"/>
</dbReference>
<keyword evidence="3" id="KW-0240">DNA-directed RNA polymerase</keyword>
<evidence type="ECO:0000256" key="5">
    <source>
        <dbReference type="ARBA" id="ARBA00022695"/>
    </source>
</evidence>
<name>A0A8S3GGJ1_9BILA</name>
<evidence type="ECO:0000259" key="11">
    <source>
        <dbReference type="Pfam" id="PF04990"/>
    </source>
</evidence>
<dbReference type="SUPFAM" id="SSF64484">
    <property type="entry name" value="beta and beta-prime subunits of DNA dependent RNA-polymerase"/>
    <property type="match status" value="1"/>
</dbReference>
<feature type="domain" description="RNA polymerase Rpb1" evidence="11">
    <location>
        <begin position="148"/>
        <end position="283"/>
    </location>
</feature>
<feature type="non-terminal residue" evidence="13">
    <location>
        <position position="1"/>
    </location>
</feature>
<comment type="subcellular location">
    <subcellularLocation>
        <location evidence="1">Nucleus</location>
    </subcellularLocation>
</comment>
<evidence type="ECO:0000313" key="13">
    <source>
        <dbReference type="EMBL" id="CAF5163599.1"/>
    </source>
</evidence>
<dbReference type="GO" id="GO:0003677">
    <property type="term" value="F:DNA binding"/>
    <property type="evidence" value="ECO:0007669"/>
    <property type="project" value="InterPro"/>
</dbReference>
<dbReference type="GO" id="GO:0046872">
    <property type="term" value="F:metal ion binding"/>
    <property type="evidence" value="ECO:0007669"/>
    <property type="project" value="UniProtKB-KW"/>
</dbReference>
<keyword evidence="8" id="KW-0460">Magnesium</keyword>
<dbReference type="PANTHER" id="PTHR19376:SF37">
    <property type="entry name" value="DNA-DIRECTED RNA POLYMERASE II SUBUNIT RPB1"/>
    <property type="match status" value="1"/>
</dbReference>
<dbReference type="Gene3D" id="1.10.150.390">
    <property type="match status" value="1"/>
</dbReference>
<dbReference type="GO" id="GO:0005665">
    <property type="term" value="C:RNA polymerase II, core complex"/>
    <property type="evidence" value="ECO:0007669"/>
    <property type="project" value="TreeGrafter"/>
</dbReference>
<accession>A0A8S3GGJ1</accession>
<dbReference type="GO" id="GO:0003899">
    <property type="term" value="F:DNA-directed RNA polymerase activity"/>
    <property type="evidence" value="ECO:0007669"/>
    <property type="project" value="UniProtKB-EC"/>
</dbReference>
<evidence type="ECO:0000256" key="1">
    <source>
        <dbReference type="ARBA" id="ARBA00004123"/>
    </source>
</evidence>
<dbReference type="FunFam" id="3.30.1360.140:FF:000001">
    <property type="entry name" value="DNA-directed RNA polymerase subunit"/>
    <property type="match status" value="1"/>
</dbReference>
<keyword evidence="6" id="KW-0479">Metal-binding</keyword>
<dbReference type="AlphaFoldDB" id="A0A8S3GGJ1"/>
<gene>
    <name evidence="13" type="ORF">GIL414_LOCUS66018</name>
</gene>
<evidence type="ECO:0000256" key="4">
    <source>
        <dbReference type="ARBA" id="ARBA00022679"/>
    </source>
</evidence>
<keyword evidence="5" id="KW-0548">Nucleotidyltransferase</keyword>
<feature type="non-terminal residue" evidence="13">
    <location>
        <position position="468"/>
    </location>
</feature>
<dbReference type="Gene3D" id="3.30.1360.140">
    <property type="match status" value="1"/>
</dbReference>
<evidence type="ECO:0000256" key="2">
    <source>
        <dbReference type="ARBA" id="ARBA00012418"/>
    </source>
</evidence>
<dbReference type="Pfam" id="PF04998">
    <property type="entry name" value="RNA_pol_Rpb1_5"/>
    <property type="match status" value="1"/>
</dbReference>
<evidence type="ECO:0000313" key="14">
    <source>
        <dbReference type="Proteomes" id="UP000681720"/>
    </source>
</evidence>
<proteinExistence type="predicted"/>
<keyword evidence="7" id="KW-0862">Zinc</keyword>
<dbReference type="CDD" id="cd02584">
    <property type="entry name" value="RNAP_II_Rpb1_C"/>
    <property type="match status" value="1"/>
</dbReference>
<dbReference type="InterPro" id="IPR007081">
    <property type="entry name" value="RNA_pol_Rpb1_5"/>
</dbReference>
<dbReference type="EC" id="2.7.7.6" evidence="2"/>
<evidence type="ECO:0000259" key="12">
    <source>
        <dbReference type="Pfam" id="PF04998"/>
    </source>
</evidence>
<evidence type="ECO:0000256" key="6">
    <source>
        <dbReference type="ARBA" id="ARBA00022723"/>
    </source>
</evidence>
<keyword evidence="10" id="KW-0539">Nucleus</keyword>
<dbReference type="GO" id="GO:0006351">
    <property type="term" value="P:DNA-templated transcription"/>
    <property type="evidence" value="ECO:0007669"/>
    <property type="project" value="InterPro"/>
</dbReference>
<dbReference type="FunFam" id="1.10.150.390:FF:000001">
    <property type="entry name" value="DNA-directed RNA polymerase subunit"/>
    <property type="match status" value="1"/>
</dbReference>
<keyword evidence="4" id="KW-0808">Transferase</keyword>
<keyword evidence="9" id="KW-0804">Transcription</keyword>
<feature type="domain" description="RNA polymerase Rpb1" evidence="12">
    <location>
        <begin position="47"/>
        <end position="409"/>
    </location>
</feature>
<dbReference type="PANTHER" id="PTHR19376">
    <property type="entry name" value="DNA-DIRECTED RNA POLYMERASE"/>
    <property type="match status" value="1"/>
</dbReference>
<evidence type="ECO:0000256" key="10">
    <source>
        <dbReference type="ARBA" id="ARBA00023242"/>
    </source>
</evidence>
<evidence type="ECO:0000256" key="8">
    <source>
        <dbReference type="ARBA" id="ARBA00022842"/>
    </source>
</evidence>
<sequence>SSLKKTTIGDDRLSHEAQHNATMLMNILLRSSLSSRQVLEIHRLTDEAFNWLCGEIETRFQQAQVQAGEMIGALAAQSLGEPATQMTLNTFHYAGVSAKNVTLGVPRLKEIINVSKKPKTPSLTVYLTGQATNDAEQCKQVLCRLEHCTLRKVTANTAIYYDPDPQETVISEDQEWVNTYYEMPDQDITNISQWLLRIELDRKRMTDKTLSMEQISEKICQGFGDCLNVIFNDDNAEKLVLRIRTVDQTKSSMADESEDTTRMDDDTFLRCLESSMLSDLTLQGIEAISKVYMVNPKADESKKRIQISENGEIERIADWMLETDGTSLKKVLSTKDVDSRRTFTNDVVEIFDVLGIEAVRKAIEREMNHVISFDGSYVNYRHLALLCDVMTTKGHLMAITRHGINRQDVGPIMRCSFEETVDVLMEAAAHAEQDPLKGVSENILLGQLAKIGTGAFDLLLDVEKCSSA</sequence>
<comment type="caution">
    <text evidence="13">The sequence shown here is derived from an EMBL/GenBank/DDBJ whole genome shotgun (WGS) entry which is preliminary data.</text>
</comment>
<evidence type="ECO:0000256" key="7">
    <source>
        <dbReference type="ARBA" id="ARBA00022833"/>
    </source>
</evidence>
<protein>
    <recommendedName>
        <fullName evidence="2">DNA-directed RNA polymerase</fullName>
        <ecNumber evidence="2">2.7.7.6</ecNumber>
    </recommendedName>
</protein>
<dbReference type="Proteomes" id="UP000681720">
    <property type="component" value="Unassembled WGS sequence"/>
</dbReference>
<reference evidence="13" key="1">
    <citation type="submission" date="2021-02" db="EMBL/GenBank/DDBJ databases">
        <authorList>
            <person name="Nowell W R."/>
        </authorList>
    </citation>
    <scope>NUCLEOTIDE SEQUENCE</scope>
</reference>
<evidence type="ECO:0000256" key="3">
    <source>
        <dbReference type="ARBA" id="ARBA00022478"/>
    </source>
</evidence>
<dbReference type="EMBL" id="CAJOBJ010304646">
    <property type="protein sequence ID" value="CAF5163599.1"/>
    <property type="molecule type" value="Genomic_DNA"/>
</dbReference>
<organism evidence="13 14">
    <name type="scientific">Rotaria magnacalcarata</name>
    <dbReference type="NCBI Taxonomy" id="392030"/>
    <lineage>
        <taxon>Eukaryota</taxon>
        <taxon>Metazoa</taxon>
        <taxon>Spiralia</taxon>
        <taxon>Gnathifera</taxon>
        <taxon>Rotifera</taxon>
        <taxon>Eurotatoria</taxon>
        <taxon>Bdelloidea</taxon>
        <taxon>Philodinida</taxon>
        <taxon>Philodinidae</taxon>
        <taxon>Rotaria</taxon>
    </lineage>
</organism>
<dbReference type="Pfam" id="PF04990">
    <property type="entry name" value="RNA_pol_Rpb1_7"/>
    <property type="match status" value="1"/>
</dbReference>
<dbReference type="InterPro" id="IPR007073">
    <property type="entry name" value="RNA_pol_Rpb1_7"/>
</dbReference>
<dbReference type="InterPro" id="IPR038593">
    <property type="entry name" value="RNA_pol_Rpb1_7_sf"/>
</dbReference>